<name>A0A0F3GUG0_9BACT</name>
<keyword evidence="1" id="KW-0460">Magnesium</keyword>
<comment type="cofactor">
    <cofactor evidence="1">
        <name>Mg(2+)</name>
        <dbReference type="ChEBI" id="CHEBI:18420"/>
    </cofactor>
</comment>
<keyword evidence="2" id="KW-0378">Hydrolase</keyword>
<evidence type="ECO:0000313" key="2">
    <source>
        <dbReference type="EMBL" id="KJU85472.1"/>
    </source>
</evidence>
<dbReference type="Gene3D" id="3.30.540.10">
    <property type="entry name" value="Fructose-1,6-Bisphosphatase, subunit A, domain 1"/>
    <property type="match status" value="1"/>
</dbReference>
<feature type="binding site" evidence="1">
    <location>
        <position position="107"/>
    </location>
    <ligand>
        <name>Mg(2+)</name>
        <dbReference type="ChEBI" id="CHEBI:18420"/>
        <label>1</label>
        <note>catalytic</note>
    </ligand>
</feature>
<dbReference type="PATRIC" id="fig|29290.4.peg.3108"/>
<gene>
    <name evidence="2" type="ORF">MBAV_002331</name>
</gene>
<organism evidence="2 3">
    <name type="scientific">Candidatus Magnetobacterium bavaricum</name>
    <dbReference type="NCBI Taxonomy" id="29290"/>
    <lineage>
        <taxon>Bacteria</taxon>
        <taxon>Pseudomonadati</taxon>
        <taxon>Nitrospirota</taxon>
        <taxon>Thermodesulfovibrionia</taxon>
        <taxon>Thermodesulfovibrionales</taxon>
        <taxon>Candidatus Magnetobacteriaceae</taxon>
        <taxon>Candidatus Magnetobacterium</taxon>
    </lineage>
</organism>
<dbReference type="PANTHER" id="PTHR20854">
    <property type="entry name" value="INOSITOL MONOPHOSPHATASE"/>
    <property type="match status" value="1"/>
</dbReference>
<dbReference type="GO" id="GO:0004441">
    <property type="term" value="F:inositol-1,4-bisphosphate 1-phosphatase activity"/>
    <property type="evidence" value="ECO:0007669"/>
    <property type="project" value="UniProtKB-EC"/>
</dbReference>
<evidence type="ECO:0000256" key="1">
    <source>
        <dbReference type="PIRSR" id="PIRSR600760-2"/>
    </source>
</evidence>
<dbReference type="PANTHER" id="PTHR20854:SF4">
    <property type="entry name" value="INOSITOL-1-MONOPHOSPHATASE-RELATED"/>
    <property type="match status" value="1"/>
</dbReference>
<proteinExistence type="predicted"/>
<comment type="caution">
    <text evidence="2">The sequence shown here is derived from an EMBL/GenBank/DDBJ whole genome shotgun (WGS) entry which is preliminary data.</text>
</comment>
<dbReference type="GO" id="GO:0007165">
    <property type="term" value="P:signal transduction"/>
    <property type="evidence" value="ECO:0007669"/>
    <property type="project" value="TreeGrafter"/>
</dbReference>
<feature type="binding site" evidence="1">
    <location>
        <position position="108"/>
    </location>
    <ligand>
        <name>Mg(2+)</name>
        <dbReference type="ChEBI" id="CHEBI:18420"/>
        <label>1</label>
        <note>catalytic</note>
    </ligand>
</feature>
<dbReference type="EMBL" id="LACI01001008">
    <property type="protein sequence ID" value="KJU85472.1"/>
    <property type="molecule type" value="Genomic_DNA"/>
</dbReference>
<sequence length="286" mass="30362">MGGAMSANTPTNPVLYGGGTLPVTIDDLRAIGKALMAVMPTCRAAKDAKRTVQIGAGGDTTHPIDKAAEDIIISYLEALQRPMTIVSEERGIMDVNGGGHRVIIDPIDGSRNAVYGLPIFSTSIALSSGTTMGECYMGYIINLISGDEFYAAKGQGAFLNDTRLHGQHSEETEIVLYECREPARELPGLLRLFSMSRRQRCLGSTALDIAYVASGAGAVFVSPSTSRSFDFAAGLVIVREAGGVITDIEGKTIDHIEINLQRSTTILASVNNAVHTMALQALRGKT</sequence>
<dbReference type="AlphaFoldDB" id="A0A0F3GUG0"/>
<dbReference type="Proteomes" id="UP000033423">
    <property type="component" value="Unassembled WGS sequence"/>
</dbReference>
<keyword evidence="1" id="KW-0479">Metal-binding</keyword>
<dbReference type="Pfam" id="PF00459">
    <property type="entry name" value="Inositol_P"/>
    <property type="match status" value="1"/>
</dbReference>
<dbReference type="Gene3D" id="3.40.190.80">
    <property type="match status" value="1"/>
</dbReference>
<feature type="binding site" evidence="1">
    <location>
        <position position="230"/>
    </location>
    <ligand>
        <name>Mg(2+)</name>
        <dbReference type="ChEBI" id="CHEBI:18420"/>
        <label>1</label>
        <note>catalytic</note>
    </ligand>
</feature>
<dbReference type="GO" id="GO:0046872">
    <property type="term" value="F:metal ion binding"/>
    <property type="evidence" value="ECO:0007669"/>
    <property type="project" value="UniProtKB-KW"/>
</dbReference>
<dbReference type="InterPro" id="IPR000760">
    <property type="entry name" value="Inositol_monophosphatase-like"/>
</dbReference>
<dbReference type="GO" id="GO:0008934">
    <property type="term" value="F:inositol monophosphate 1-phosphatase activity"/>
    <property type="evidence" value="ECO:0007669"/>
    <property type="project" value="TreeGrafter"/>
</dbReference>
<feature type="binding site" evidence="1">
    <location>
        <position position="105"/>
    </location>
    <ligand>
        <name>Mg(2+)</name>
        <dbReference type="ChEBI" id="CHEBI:18420"/>
        <label>1</label>
        <note>catalytic</note>
    </ligand>
</feature>
<keyword evidence="3" id="KW-1185">Reference proteome</keyword>
<reference evidence="2 3" key="1">
    <citation type="submission" date="2015-02" db="EMBL/GenBank/DDBJ databases">
        <title>Single-cell genomics of uncultivated deep-branching MTB reveals a conserved set of magnetosome genes.</title>
        <authorList>
            <person name="Kolinko S."/>
            <person name="Richter M."/>
            <person name="Glockner F.O."/>
            <person name="Brachmann A."/>
            <person name="Schuler D."/>
        </authorList>
    </citation>
    <scope>NUCLEOTIDE SEQUENCE [LARGE SCALE GENOMIC DNA]</scope>
    <source>
        <strain evidence="2">TM-1</strain>
    </source>
</reference>
<dbReference type="GO" id="GO:0006020">
    <property type="term" value="P:inositol metabolic process"/>
    <property type="evidence" value="ECO:0007669"/>
    <property type="project" value="TreeGrafter"/>
</dbReference>
<feature type="binding site" evidence="1">
    <location>
        <position position="88"/>
    </location>
    <ligand>
        <name>Mg(2+)</name>
        <dbReference type="ChEBI" id="CHEBI:18420"/>
        <label>1</label>
        <note>catalytic</note>
    </ligand>
</feature>
<evidence type="ECO:0000313" key="3">
    <source>
        <dbReference type="Proteomes" id="UP000033423"/>
    </source>
</evidence>
<protein>
    <submittedName>
        <fullName evidence="2">Inositol monophosphatase</fullName>
        <ecNumber evidence="2">3.1.3.57</ecNumber>
    </submittedName>
</protein>
<accession>A0A0F3GUG0</accession>
<dbReference type="SUPFAM" id="SSF56655">
    <property type="entry name" value="Carbohydrate phosphatase"/>
    <property type="match status" value="1"/>
</dbReference>
<dbReference type="EC" id="3.1.3.57" evidence="2"/>
<dbReference type="PRINTS" id="PR00377">
    <property type="entry name" value="IMPHPHTASES"/>
</dbReference>